<reference evidence="1 2" key="1">
    <citation type="submission" date="2023-07" db="EMBL/GenBank/DDBJ databases">
        <title>Sorghum-associated microbial communities from plants grown in Nebraska, USA.</title>
        <authorList>
            <person name="Schachtman D."/>
        </authorList>
    </citation>
    <scope>NUCLEOTIDE SEQUENCE [LARGE SCALE GENOMIC DNA]</scope>
    <source>
        <strain evidence="1 2">DS1781</strain>
    </source>
</reference>
<protein>
    <submittedName>
        <fullName evidence="1">Uncharacterized protein</fullName>
    </submittedName>
</protein>
<sequence>MKEDGEVKRFVYEAWDISICLEALAFEGQASGHADLWRDGEHKCRVALTGRFEDAASACDALERKAMAWVDEWKARDHSGETGFASL</sequence>
<proteinExistence type="predicted"/>
<name>A0ABU1N9X6_9BURK</name>
<dbReference type="RefSeq" id="WP_309899125.1">
    <property type="nucleotide sequence ID" value="NZ_JAVDRF010000002.1"/>
</dbReference>
<organism evidence="1 2">
    <name type="scientific">Variovorax soli</name>
    <dbReference type="NCBI Taxonomy" id="376815"/>
    <lineage>
        <taxon>Bacteria</taxon>
        <taxon>Pseudomonadati</taxon>
        <taxon>Pseudomonadota</taxon>
        <taxon>Betaproteobacteria</taxon>
        <taxon>Burkholderiales</taxon>
        <taxon>Comamonadaceae</taxon>
        <taxon>Variovorax</taxon>
    </lineage>
</organism>
<keyword evidence="2" id="KW-1185">Reference proteome</keyword>
<evidence type="ECO:0000313" key="2">
    <source>
        <dbReference type="Proteomes" id="UP001184230"/>
    </source>
</evidence>
<gene>
    <name evidence="1" type="ORF">J2739_000979</name>
</gene>
<comment type="caution">
    <text evidence="1">The sequence shown here is derived from an EMBL/GenBank/DDBJ whole genome shotgun (WGS) entry which is preliminary data.</text>
</comment>
<accession>A0ABU1N9X6</accession>
<dbReference type="EMBL" id="JAVDRF010000002">
    <property type="protein sequence ID" value="MDR6535219.1"/>
    <property type="molecule type" value="Genomic_DNA"/>
</dbReference>
<dbReference type="Proteomes" id="UP001184230">
    <property type="component" value="Unassembled WGS sequence"/>
</dbReference>
<evidence type="ECO:0000313" key="1">
    <source>
        <dbReference type="EMBL" id="MDR6535219.1"/>
    </source>
</evidence>